<feature type="transmembrane region" description="Helical" evidence="6">
    <location>
        <begin position="173"/>
        <end position="191"/>
    </location>
</feature>
<reference evidence="7 8" key="1">
    <citation type="submission" date="2016-05" db="EMBL/GenBank/DDBJ databases">
        <title>Comparative genomics of biotechnologically important yeasts.</title>
        <authorList>
            <consortium name="DOE Joint Genome Institute"/>
            <person name="Riley R."/>
            <person name="Haridas S."/>
            <person name="Wolfe K.H."/>
            <person name="Lopes M.R."/>
            <person name="Hittinger C.T."/>
            <person name="Goker M."/>
            <person name="Salamov A."/>
            <person name="Wisecaver J."/>
            <person name="Long T.M."/>
            <person name="Aerts A.L."/>
            <person name="Barry K."/>
            <person name="Choi C."/>
            <person name="Clum A."/>
            <person name="Coughlan A.Y."/>
            <person name="Deshpande S."/>
            <person name="Douglass A.P."/>
            <person name="Hanson S.J."/>
            <person name="Klenk H.-P."/>
            <person name="LaButti K."/>
            <person name="Lapidus A."/>
            <person name="Lindquist E."/>
            <person name="Lipzen A."/>
            <person name="Meier-kolthoff J.P."/>
            <person name="Ohm R.A."/>
            <person name="Otillar R.P."/>
            <person name="Pangilinan J."/>
            <person name="Peng Y."/>
            <person name="Rokas A."/>
            <person name="Rosa C.A."/>
            <person name="Scheuner C."/>
            <person name="Sibirny A.A."/>
            <person name="Slot J.C."/>
            <person name="Stielow J.B."/>
            <person name="Sun H."/>
            <person name="Kurtzman C.P."/>
            <person name="Blackwell M."/>
            <person name="Grigoriev I.V."/>
            <person name="Jeffries T.W."/>
        </authorList>
    </citation>
    <scope>NUCLEOTIDE SEQUENCE [LARGE SCALE GENOMIC DNA]</scope>
    <source>
        <strain evidence="7 8">NRRL YB-4993</strain>
    </source>
</reference>
<comment type="caution">
    <text evidence="7">The sequence shown here is derived from an EMBL/GenBank/DDBJ whole genome shotgun (WGS) entry which is preliminary data.</text>
</comment>
<evidence type="ECO:0000256" key="5">
    <source>
        <dbReference type="SAM" id="MobiDB-lite"/>
    </source>
</evidence>
<dbReference type="Proteomes" id="UP000092555">
    <property type="component" value="Unassembled WGS sequence"/>
</dbReference>
<feature type="transmembrane region" description="Helical" evidence="6">
    <location>
        <begin position="128"/>
        <end position="153"/>
    </location>
</feature>
<accession>A0A1A0H5K1</accession>
<gene>
    <name evidence="7" type="ORF">METBIDRAFT_79758</name>
</gene>
<protein>
    <submittedName>
        <fullName evidence="7">Uncharacterized protein</fullName>
    </submittedName>
</protein>
<keyword evidence="4 6" id="KW-0472">Membrane</keyword>
<dbReference type="PANTHER" id="PTHR12703:SF3">
    <property type="entry name" value="ABR032WP"/>
    <property type="match status" value="1"/>
</dbReference>
<evidence type="ECO:0000256" key="3">
    <source>
        <dbReference type="ARBA" id="ARBA00022989"/>
    </source>
</evidence>
<dbReference type="PANTHER" id="PTHR12703">
    <property type="entry name" value="TRANSMEMBRANE PROTEIN 33"/>
    <property type="match status" value="1"/>
</dbReference>
<evidence type="ECO:0000313" key="8">
    <source>
        <dbReference type="Proteomes" id="UP000092555"/>
    </source>
</evidence>
<evidence type="ECO:0000256" key="4">
    <source>
        <dbReference type="ARBA" id="ARBA00023136"/>
    </source>
</evidence>
<proteinExistence type="predicted"/>
<dbReference type="GO" id="GO:0005783">
    <property type="term" value="C:endoplasmic reticulum"/>
    <property type="evidence" value="ECO:0007669"/>
    <property type="project" value="TreeGrafter"/>
</dbReference>
<dbReference type="EMBL" id="LXTC01000007">
    <property type="protein sequence ID" value="OBA19225.1"/>
    <property type="molecule type" value="Genomic_DNA"/>
</dbReference>
<evidence type="ECO:0000313" key="7">
    <source>
        <dbReference type="EMBL" id="OBA19225.1"/>
    </source>
</evidence>
<keyword evidence="8" id="KW-1185">Reference proteome</keyword>
<organism evidence="7 8">
    <name type="scientific">Metschnikowia bicuspidata var. bicuspidata NRRL YB-4993</name>
    <dbReference type="NCBI Taxonomy" id="869754"/>
    <lineage>
        <taxon>Eukaryota</taxon>
        <taxon>Fungi</taxon>
        <taxon>Dikarya</taxon>
        <taxon>Ascomycota</taxon>
        <taxon>Saccharomycotina</taxon>
        <taxon>Pichiomycetes</taxon>
        <taxon>Metschnikowiaceae</taxon>
        <taxon>Metschnikowia</taxon>
    </lineage>
</organism>
<dbReference type="GeneID" id="30032098"/>
<dbReference type="OrthoDB" id="5581259at2759"/>
<feature type="transmembrane region" description="Helical" evidence="6">
    <location>
        <begin position="56"/>
        <end position="79"/>
    </location>
</feature>
<feature type="region of interest" description="Disordered" evidence="5">
    <location>
        <begin position="1"/>
        <end position="33"/>
    </location>
</feature>
<dbReference type="GO" id="GO:0016020">
    <property type="term" value="C:membrane"/>
    <property type="evidence" value="ECO:0007669"/>
    <property type="project" value="UniProtKB-SubCell"/>
</dbReference>
<evidence type="ECO:0000256" key="6">
    <source>
        <dbReference type="SAM" id="Phobius"/>
    </source>
</evidence>
<name>A0A1A0H5K1_9ASCO</name>
<feature type="transmembrane region" description="Helical" evidence="6">
    <location>
        <begin position="85"/>
        <end position="107"/>
    </location>
</feature>
<dbReference type="AlphaFoldDB" id="A0A1A0H5K1"/>
<evidence type="ECO:0000256" key="1">
    <source>
        <dbReference type="ARBA" id="ARBA00004141"/>
    </source>
</evidence>
<keyword evidence="3 6" id="KW-1133">Transmembrane helix</keyword>
<keyword evidence="2 6" id="KW-0812">Transmembrane</keyword>
<dbReference type="InterPro" id="IPR051645">
    <property type="entry name" value="PER33/POM33_regulator"/>
</dbReference>
<dbReference type="RefSeq" id="XP_018709757.1">
    <property type="nucleotide sequence ID" value="XM_018859122.1"/>
</dbReference>
<sequence>MSSSGVQTASHGTGPEQLNGSDPNHNNKIATNETVEPKYRKRTLVKKHSGPSNLKYLIWLAGHVLSIVFGVVTFTWQVLWLPNVFYINSISYRLSLIGSVMAFAATVSKKYGWRYLPPFSTLFAQQNFQFLAMSVIWCFTFKSVFKIIPTFMISLLQLSAHKKIDVVLKHSDFLALLISYDQLALVVYLLIRTLLFRSTSGYQMVIVVVFMWLRALFDKGTANLLGYAVNKADGKISGIKNEKVRKAWGKIKHFLAEKQRHGIYSDGLDDEDAQYL</sequence>
<evidence type="ECO:0000256" key="2">
    <source>
        <dbReference type="ARBA" id="ARBA00022692"/>
    </source>
</evidence>
<dbReference type="GO" id="GO:0071786">
    <property type="term" value="P:endoplasmic reticulum tubular network organization"/>
    <property type="evidence" value="ECO:0007669"/>
    <property type="project" value="TreeGrafter"/>
</dbReference>
<dbReference type="GO" id="GO:0061024">
    <property type="term" value="P:membrane organization"/>
    <property type="evidence" value="ECO:0007669"/>
    <property type="project" value="TreeGrafter"/>
</dbReference>
<comment type="subcellular location">
    <subcellularLocation>
        <location evidence="1">Membrane</location>
        <topology evidence="1">Multi-pass membrane protein</topology>
    </subcellularLocation>
</comment>